<evidence type="ECO:0000313" key="2">
    <source>
        <dbReference type="EMBL" id="CAJ1385101.1"/>
    </source>
</evidence>
<keyword evidence="3" id="KW-1185">Reference proteome</keyword>
<evidence type="ECO:0000313" key="3">
    <source>
        <dbReference type="Proteomes" id="UP001178507"/>
    </source>
</evidence>
<proteinExistence type="predicted"/>
<feature type="region of interest" description="Disordered" evidence="1">
    <location>
        <begin position="77"/>
        <end position="96"/>
    </location>
</feature>
<name>A0AA36ICD2_9DINO</name>
<dbReference type="EMBL" id="CAUJNA010001194">
    <property type="protein sequence ID" value="CAJ1385101.1"/>
    <property type="molecule type" value="Genomic_DNA"/>
</dbReference>
<gene>
    <name evidence="2" type="ORF">EVOR1521_LOCUS11783</name>
</gene>
<reference evidence="2" key="1">
    <citation type="submission" date="2023-08" db="EMBL/GenBank/DDBJ databases">
        <authorList>
            <person name="Chen Y."/>
            <person name="Shah S."/>
            <person name="Dougan E. K."/>
            <person name="Thang M."/>
            <person name="Chan C."/>
        </authorList>
    </citation>
    <scope>NUCLEOTIDE SEQUENCE</scope>
</reference>
<sequence length="254" mass="27886">MGKEQIVQLLASWKWKARPLRPLRSTAMGKYWEIGADLQPDSLLQSTDHGDVTISQKTKPQAKTQQAKMMFASARTTSVMRGKASSKSDSAGDPWQEGHDPWAAWKTPGGPSLQKKIFPDAADQGGGETRMKYSCLQQQVDELKQMVGNDVVMDHAADSSNASATQELQAQHVKFNAWFQEVGNKVGSLEGKLEKQDAQLQEVRLAVNEQAAASSSLQKQLSGIQTAVRADIDHAINQQTSRLEALLEKRAKTS</sequence>
<feature type="compositionally biased region" description="Polar residues" evidence="1">
    <location>
        <begin position="77"/>
        <end position="89"/>
    </location>
</feature>
<comment type="caution">
    <text evidence="2">The sequence shown here is derived from an EMBL/GenBank/DDBJ whole genome shotgun (WGS) entry which is preliminary data.</text>
</comment>
<organism evidence="2 3">
    <name type="scientific">Effrenium voratum</name>
    <dbReference type="NCBI Taxonomy" id="2562239"/>
    <lineage>
        <taxon>Eukaryota</taxon>
        <taxon>Sar</taxon>
        <taxon>Alveolata</taxon>
        <taxon>Dinophyceae</taxon>
        <taxon>Suessiales</taxon>
        <taxon>Symbiodiniaceae</taxon>
        <taxon>Effrenium</taxon>
    </lineage>
</organism>
<accession>A0AA36ICD2</accession>
<dbReference type="Proteomes" id="UP001178507">
    <property type="component" value="Unassembled WGS sequence"/>
</dbReference>
<dbReference type="AlphaFoldDB" id="A0AA36ICD2"/>
<protein>
    <submittedName>
        <fullName evidence="2">Uncharacterized protein</fullName>
    </submittedName>
</protein>
<evidence type="ECO:0000256" key="1">
    <source>
        <dbReference type="SAM" id="MobiDB-lite"/>
    </source>
</evidence>